<organism evidence="2 3">
    <name type="scientific">Clunio marinus</name>
    <dbReference type="NCBI Taxonomy" id="568069"/>
    <lineage>
        <taxon>Eukaryota</taxon>
        <taxon>Metazoa</taxon>
        <taxon>Ecdysozoa</taxon>
        <taxon>Arthropoda</taxon>
        <taxon>Hexapoda</taxon>
        <taxon>Insecta</taxon>
        <taxon>Pterygota</taxon>
        <taxon>Neoptera</taxon>
        <taxon>Endopterygota</taxon>
        <taxon>Diptera</taxon>
        <taxon>Nematocera</taxon>
        <taxon>Chironomoidea</taxon>
        <taxon>Chironomidae</taxon>
        <taxon>Clunio</taxon>
    </lineage>
</organism>
<evidence type="ECO:0000313" key="3">
    <source>
        <dbReference type="Proteomes" id="UP000183832"/>
    </source>
</evidence>
<dbReference type="EMBL" id="CVRI01000006">
    <property type="protein sequence ID" value="CRK88079.1"/>
    <property type="molecule type" value="Genomic_DNA"/>
</dbReference>
<feature type="compositionally biased region" description="Basic and acidic residues" evidence="1">
    <location>
        <begin position="67"/>
        <end position="78"/>
    </location>
</feature>
<evidence type="ECO:0000256" key="1">
    <source>
        <dbReference type="SAM" id="MobiDB-lite"/>
    </source>
</evidence>
<reference evidence="2 3" key="1">
    <citation type="submission" date="2015-04" db="EMBL/GenBank/DDBJ databases">
        <authorList>
            <person name="Syromyatnikov M.Y."/>
            <person name="Popov V.N."/>
        </authorList>
    </citation>
    <scope>NUCLEOTIDE SEQUENCE [LARGE SCALE GENOMIC DNA]</scope>
</reference>
<accession>A0A1J1HJ80</accession>
<dbReference type="Proteomes" id="UP000183832">
    <property type="component" value="Unassembled WGS sequence"/>
</dbReference>
<evidence type="ECO:0000313" key="2">
    <source>
        <dbReference type="EMBL" id="CRK88079.1"/>
    </source>
</evidence>
<proteinExistence type="predicted"/>
<protein>
    <submittedName>
        <fullName evidence="2">CLUMA_CG001864, isoform A</fullName>
    </submittedName>
</protein>
<feature type="region of interest" description="Disordered" evidence="1">
    <location>
        <begin position="59"/>
        <end position="78"/>
    </location>
</feature>
<keyword evidence="3" id="KW-1185">Reference proteome</keyword>
<gene>
    <name evidence="2" type="ORF">CLUMA_CG001864</name>
</gene>
<dbReference type="AlphaFoldDB" id="A0A1J1HJ80"/>
<sequence length="99" mass="11666">MQLQRMYEIILMCNAHWGFAIEIVTQLDETSKEGIVVNKSSIVSKSVRQAINYHWNVERMNSNKQKQRSDNHHQDIHRLDSKCVESQFSQSKLYNELNS</sequence>
<name>A0A1J1HJ80_9DIPT</name>